<accession>A0A514BRD8</accession>
<dbReference type="KEGG" id="lyj:FKV23_07110"/>
<dbReference type="OrthoDB" id="9770537at2"/>
<dbReference type="SUPFAM" id="SSF53720">
    <property type="entry name" value="ALDH-like"/>
    <property type="match status" value="1"/>
</dbReference>
<protein>
    <submittedName>
        <fullName evidence="3">Aldehyde dehydrogenase (NADP(+))</fullName>
    </submittedName>
</protein>
<dbReference type="AlphaFoldDB" id="A0A514BRD8"/>
<feature type="domain" description="Aldehyde dehydrogenase" evidence="2">
    <location>
        <begin position="17"/>
        <end position="420"/>
    </location>
</feature>
<evidence type="ECO:0000259" key="2">
    <source>
        <dbReference type="Pfam" id="PF00171"/>
    </source>
</evidence>
<dbReference type="InterPro" id="IPR015590">
    <property type="entry name" value="Aldehyde_DH_dom"/>
</dbReference>
<dbReference type="PANTHER" id="PTHR43353:SF3">
    <property type="entry name" value="ALDEHYDE DEHYDROGENASE-RELATED"/>
    <property type="match status" value="1"/>
</dbReference>
<gene>
    <name evidence="3" type="ORF">FKV23_07110</name>
</gene>
<dbReference type="GO" id="GO:0016620">
    <property type="term" value="F:oxidoreductase activity, acting on the aldehyde or oxo group of donors, NAD or NADP as acceptor"/>
    <property type="evidence" value="ECO:0007669"/>
    <property type="project" value="InterPro"/>
</dbReference>
<evidence type="ECO:0000313" key="4">
    <source>
        <dbReference type="Proteomes" id="UP000317199"/>
    </source>
</evidence>
<dbReference type="Gene3D" id="3.40.309.10">
    <property type="entry name" value="Aldehyde Dehydrogenase, Chain A, domain 2"/>
    <property type="match status" value="1"/>
</dbReference>
<keyword evidence="1" id="KW-0560">Oxidoreductase</keyword>
<name>A0A514BRD8_9GAMM</name>
<dbReference type="CDD" id="cd07129">
    <property type="entry name" value="ALDH_KGSADH"/>
    <property type="match status" value="1"/>
</dbReference>
<dbReference type="Proteomes" id="UP000317199">
    <property type="component" value="Chromosome"/>
</dbReference>
<evidence type="ECO:0000313" key="3">
    <source>
        <dbReference type="EMBL" id="QDH69885.1"/>
    </source>
</evidence>
<dbReference type="Pfam" id="PF00171">
    <property type="entry name" value="Aldedh"/>
    <property type="match status" value="1"/>
</dbReference>
<evidence type="ECO:0000256" key="1">
    <source>
        <dbReference type="ARBA" id="ARBA00023002"/>
    </source>
</evidence>
<sequence>MNVEPLLLAGRWQPSRDAGGSFRAVDPTSGEAIGPEFPVSGAADLEAALAAASEAAAALAAAEPARIADFLDAYADALEADADTLVALAHAETALPAPTRLRGVELPRTSGQLRQAAQAVRAYGWAQPVIDTQAGLRSHLAPLSKPVLVFGPNNFPFAFNAVAGSDFASAIAARNPVIAKAHPSHPATSLRLAQLAHRALGEAGLPEAAVQLLYHFDHALGQRLAGDARLGAIGFTGSRPAGLALKAAADAVGVLFYAELSSLNPVFLLPGALAERGEALAQEFFASCTLGSGQFCTNPGIVVVPHGAAGDAFVERARQHFAAAAPMVLFSRPVLDGLQQAVATLCEAGAQLLCGGQTGEGGYRYAPTLLAVEASDFLRAPAALQTEAFGPASLLVRTADLDQALAVAGAFEGNLSAAIYRSGDGADDAVWQALAPLLRARVGRLVNSCMPTGVAVSPAQQHGGPFPSTGHPGFTAVGMPAAIRRFAALHCYDGVPDALLPPELRDRNLGGVQRLIDGHWTTADVGGET</sequence>
<dbReference type="RefSeq" id="WP_141623225.1">
    <property type="nucleotide sequence ID" value="NZ_CP041242.1"/>
</dbReference>
<organism evidence="3 4">
    <name type="scientific">Marilutibacter alkalisoli</name>
    <dbReference type="NCBI Taxonomy" id="2591633"/>
    <lineage>
        <taxon>Bacteria</taxon>
        <taxon>Pseudomonadati</taxon>
        <taxon>Pseudomonadota</taxon>
        <taxon>Gammaproteobacteria</taxon>
        <taxon>Lysobacterales</taxon>
        <taxon>Lysobacteraceae</taxon>
        <taxon>Marilutibacter</taxon>
    </lineage>
</organism>
<keyword evidence="4" id="KW-1185">Reference proteome</keyword>
<dbReference type="InterPro" id="IPR016161">
    <property type="entry name" value="Ald_DH/histidinol_DH"/>
</dbReference>
<dbReference type="Gene3D" id="3.40.605.10">
    <property type="entry name" value="Aldehyde Dehydrogenase, Chain A, domain 1"/>
    <property type="match status" value="1"/>
</dbReference>
<dbReference type="InterPro" id="IPR016163">
    <property type="entry name" value="Ald_DH_C"/>
</dbReference>
<dbReference type="InterPro" id="IPR044151">
    <property type="entry name" value="ALDH_KGSADH"/>
</dbReference>
<dbReference type="PANTHER" id="PTHR43353">
    <property type="entry name" value="SUCCINATE-SEMIALDEHYDE DEHYDROGENASE, MITOCHONDRIAL"/>
    <property type="match status" value="1"/>
</dbReference>
<dbReference type="InterPro" id="IPR050740">
    <property type="entry name" value="Aldehyde_DH_Superfamily"/>
</dbReference>
<dbReference type="EMBL" id="CP041242">
    <property type="protein sequence ID" value="QDH69885.1"/>
    <property type="molecule type" value="Genomic_DNA"/>
</dbReference>
<dbReference type="InterPro" id="IPR016162">
    <property type="entry name" value="Ald_DH_N"/>
</dbReference>
<reference evidence="3 4" key="1">
    <citation type="submission" date="2019-06" db="EMBL/GenBank/DDBJ databases">
        <title>Lysobacter alkalisoli sp. nov. isolated from saline-alkali soil.</title>
        <authorList>
            <person name="Sun J.-Q."/>
            <person name="Xu L."/>
        </authorList>
    </citation>
    <scope>NUCLEOTIDE SEQUENCE [LARGE SCALE GENOMIC DNA]</scope>
    <source>
        <strain evidence="3 4">SJ-36</strain>
    </source>
</reference>
<proteinExistence type="predicted"/>